<accession>A0A060Z4W6</accession>
<dbReference type="InterPro" id="IPR013767">
    <property type="entry name" value="PAS_fold"/>
</dbReference>
<dbReference type="STRING" id="8022.A0A060Z4W6"/>
<dbReference type="Pfam" id="PF00989">
    <property type="entry name" value="PAS"/>
    <property type="match status" value="1"/>
</dbReference>
<gene>
    <name evidence="2" type="ORF">GSONMT00012251001</name>
</gene>
<evidence type="ECO:0000259" key="1">
    <source>
        <dbReference type="PROSITE" id="PS50112"/>
    </source>
</evidence>
<dbReference type="AlphaFoldDB" id="A0A060Z4W6"/>
<dbReference type="PANTHER" id="PTHR10684:SF1">
    <property type="entry name" value="NUCLEAR RECEPTOR COACTIVATOR 1"/>
    <property type="match status" value="1"/>
</dbReference>
<name>A0A060Z4W6_ONCMY</name>
<dbReference type="SUPFAM" id="SSF55785">
    <property type="entry name" value="PYP-like sensor domain (PAS domain)"/>
    <property type="match status" value="1"/>
</dbReference>
<feature type="domain" description="PAS" evidence="1">
    <location>
        <begin position="4"/>
        <end position="75"/>
    </location>
</feature>
<dbReference type="PaxDb" id="8022-A0A060Z4W6"/>
<dbReference type="InterPro" id="IPR035965">
    <property type="entry name" value="PAS-like_dom_sf"/>
</dbReference>
<sequence length="80" mass="8923">MVEKEALGPLLLEALDGFFFVVNREGRIVFVSENVTGYLGYTQEELITSSVYSILHVGDHGEFVRNLLPKSLGEHDRRGG</sequence>
<dbReference type="NCBIfam" id="TIGR00229">
    <property type="entry name" value="sensory_box"/>
    <property type="match status" value="1"/>
</dbReference>
<dbReference type="GO" id="GO:0003713">
    <property type="term" value="F:transcription coactivator activity"/>
    <property type="evidence" value="ECO:0007669"/>
    <property type="project" value="InterPro"/>
</dbReference>
<dbReference type="InterPro" id="IPR017426">
    <property type="entry name" value="Nuclear_rcpt_coactivator"/>
</dbReference>
<dbReference type="CDD" id="cd00130">
    <property type="entry name" value="PAS"/>
    <property type="match status" value="1"/>
</dbReference>
<reference evidence="2" key="1">
    <citation type="journal article" date="2014" name="Nat. Commun.">
        <title>The rainbow trout genome provides novel insights into evolution after whole-genome duplication in vertebrates.</title>
        <authorList>
            <person name="Berthelot C."/>
            <person name="Brunet F."/>
            <person name="Chalopin D."/>
            <person name="Juanchich A."/>
            <person name="Bernard M."/>
            <person name="Noel B."/>
            <person name="Bento P."/>
            <person name="Da Silva C."/>
            <person name="Labadie K."/>
            <person name="Alberti A."/>
            <person name="Aury J.M."/>
            <person name="Louis A."/>
            <person name="Dehais P."/>
            <person name="Bardou P."/>
            <person name="Montfort J."/>
            <person name="Klopp C."/>
            <person name="Cabau C."/>
            <person name="Gaspin C."/>
            <person name="Thorgaard G.H."/>
            <person name="Boussaha M."/>
            <person name="Quillet E."/>
            <person name="Guyomard R."/>
            <person name="Galiana D."/>
            <person name="Bobe J."/>
            <person name="Volff J.N."/>
            <person name="Genet C."/>
            <person name="Wincker P."/>
            <person name="Jaillon O."/>
            <person name="Roest Crollius H."/>
            <person name="Guiguen Y."/>
        </authorList>
    </citation>
    <scope>NUCLEOTIDE SEQUENCE [LARGE SCALE GENOMIC DNA]</scope>
</reference>
<evidence type="ECO:0000313" key="2">
    <source>
        <dbReference type="EMBL" id="CDQ99133.1"/>
    </source>
</evidence>
<dbReference type="GO" id="GO:0016922">
    <property type="term" value="F:nuclear receptor binding"/>
    <property type="evidence" value="ECO:0007669"/>
    <property type="project" value="TreeGrafter"/>
</dbReference>
<dbReference type="PANTHER" id="PTHR10684">
    <property type="entry name" value="NUCLEAR RECEPTOR COACTIVATOR"/>
    <property type="match status" value="1"/>
</dbReference>
<dbReference type="GO" id="GO:0032870">
    <property type="term" value="P:cellular response to hormone stimulus"/>
    <property type="evidence" value="ECO:0007669"/>
    <property type="project" value="TreeGrafter"/>
</dbReference>
<dbReference type="InterPro" id="IPR000014">
    <property type="entry name" value="PAS"/>
</dbReference>
<dbReference type="PROSITE" id="PS50112">
    <property type="entry name" value="PAS"/>
    <property type="match status" value="1"/>
</dbReference>
<dbReference type="EMBL" id="FR943557">
    <property type="protein sequence ID" value="CDQ99133.1"/>
    <property type="molecule type" value="Genomic_DNA"/>
</dbReference>
<dbReference type="SMART" id="SM00091">
    <property type="entry name" value="PAS"/>
    <property type="match status" value="1"/>
</dbReference>
<dbReference type="Proteomes" id="UP000193380">
    <property type="component" value="Unassembled WGS sequence"/>
</dbReference>
<evidence type="ECO:0000313" key="3">
    <source>
        <dbReference type="Proteomes" id="UP000193380"/>
    </source>
</evidence>
<proteinExistence type="predicted"/>
<dbReference type="GO" id="GO:0005634">
    <property type="term" value="C:nucleus"/>
    <property type="evidence" value="ECO:0007669"/>
    <property type="project" value="InterPro"/>
</dbReference>
<dbReference type="GO" id="GO:0045944">
    <property type="term" value="P:positive regulation of transcription by RNA polymerase II"/>
    <property type="evidence" value="ECO:0007669"/>
    <property type="project" value="TreeGrafter"/>
</dbReference>
<reference evidence="2" key="2">
    <citation type="submission" date="2014-03" db="EMBL/GenBank/DDBJ databases">
        <authorList>
            <person name="Genoscope - CEA"/>
        </authorList>
    </citation>
    <scope>NUCLEOTIDE SEQUENCE</scope>
</reference>
<dbReference type="Gene3D" id="3.30.450.20">
    <property type="entry name" value="PAS domain"/>
    <property type="match status" value="1"/>
</dbReference>
<protein>
    <recommendedName>
        <fullName evidence="1">PAS domain-containing protein</fullName>
    </recommendedName>
</protein>
<organism evidence="2 3">
    <name type="scientific">Oncorhynchus mykiss</name>
    <name type="common">Rainbow trout</name>
    <name type="synonym">Salmo gairdneri</name>
    <dbReference type="NCBI Taxonomy" id="8022"/>
    <lineage>
        <taxon>Eukaryota</taxon>
        <taxon>Metazoa</taxon>
        <taxon>Chordata</taxon>
        <taxon>Craniata</taxon>
        <taxon>Vertebrata</taxon>
        <taxon>Euteleostomi</taxon>
        <taxon>Actinopterygii</taxon>
        <taxon>Neopterygii</taxon>
        <taxon>Teleostei</taxon>
        <taxon>Protacanthopterygii</taxon>
        <taxon>Salmoniformes</taxon>
        <taxon>Salmonidae</taxon>
        <taxon>Salmoninae</taxon>
        <taxon>Oncorhynchus</taxon>
    </lineage>
</organism>